<reference evidence="2" key="1">
    <citation type="journal article" date="2024" name="Front. Bioeng. Biotechnol.">
        <title>Genome-scale model development and genomic sequencing of the oleaginous clade Lipomyces.</title>
        <authorList>
            <person name="Czajka J.J."/>
            <person name="Han Y."/>
            <person name="Kim J."/>
            <person name="Mondo S.J."/>
            <person name="Hofstad B.A."/>
            <person name="Robles A."/>
            <person name="Haridas S."/>
            <person name="Riley R."/>
            <person name="LaButti K."/>
            <person name="Pangilinan J."/>
            <person name="Andreopoulos W."/>
            <person name="Lipzen A."/>
            <person name="Yan J."/>
            <person name="Wang M."/>
            <person name="Ng V."/>
            <person name="Grigoriev I.V."/>
            <person name="Spatafora J.W."/>
            <person name="Magnuson J.K."/>
            <person name="Baker S.E."/>
            <person name="Pomraning K.R."/>
        </authorList>
    </citation>
    <scope>NUCLEOTIDE SEQUENCE [LARGE SCALE GENOMIC DNA]</scope>
    <source>
        <strain evidence="2">CBS 10300</strain>
    </source>
</reference>
<gene>
    <name evidence="1" type="ORF">V1517DRAFT_316256</name>
</gene>
<proteinExistence type="predicted"/>
<accession>A0ACC3TUX7</accession>
<protein>
    <submittedName>
        <fullName evidence="1">EAP30/Vps36 family-domain-containing protein</fullName>
    </submittedName>
</protein>
<dbReference type="EMBL" id="MU970046">
    <property type="protein sequence ID" value="KAK9324769.1"/>
    <property type="molecule type" value="Genomic_DNA"/>
</dbReference>
<name>A0ACC3TUX7_9ASCO</name>
<keyword evidence="2" id="KW-1185">Reference proteome</keyword>
<organism evidence="1 2">
    <name type="scientific">Lipomyces orientalis</name>
    <dbReference type="NCBI Taxonomy" id="1233043"/>
    <lineage>
        <taxon>Eukaryota</taxon>
        <taxon>Fungi</taxon>
        <taxon>Dikarya</taxon>
        <taxon>Ascomycota</taxon>
        <taxon>Saccharomycotina</taxon>
        <taxon>Lipomycetes</taxon>
        <taxon>Lipomycetales</taxon>
        <taxon>Lipomycetaceae</taxon>
        <taxon>Lipomyces</taxon>
    </lineage>
</organism>
<evidence type="ECO:0000313" key="2">
    <source>
        <dbReference type="Proteomes" id="UP001489719"/>
    </source>
</evidence>
<evidence type="ECO:0000313" key="1">
    <source>
        <dbReference type="EMBL" id="KAK9324769.1"/>
    </source>
</evidence>
<sequence>MRFWSAIDLTAAYRPVLFVDETDILVQNSVGIYEGRVRLPGYQNGRLYLTSHRICYVDIASPLTNSVAINLPDIRTIQYTAGFLKSSSKITIHFADTLSSTSSPVSPSSANGTPQSRSPSESTVSLPNLSKNFGVVSSTQSTAGLISMISWMCPICSHSNNLPPNYRASISPIPPCTTCGVKPPESVIQCALAEVATNSVTGSLANDDSSSTSSGADRDGLACPKCTFLNNSAMRVCEICGARLPTTAFNPSDYILNKSIATKESYLPFTIGRSSQTSGFGVEGEIPAFVKISFRDGGDKAFYEKTKEVLTERTWLKNLSRAKQMEPTITITKGPEPQPSNDGPITPSFGIHGLQRMVERERMHNQDLMSSLDDLHSLMKKARDMVSLAEGFAIRLAASPGVPDEARRALRESSQALSLSSPIVTKQMAGGGSDQIYYSELARQLAEFLDSGVLKSEGGIVTLFDVFALYNRARGISLISPKDLYSACSAFEKLGLPFRMRQFKSGLTVVQEALKNDDMTIGALVDWIKTAEKKQYGEEDGVTAQDVSQQFGWSVGVCVEELETAQEQGRLCSDAVVGGTRYFVNVIGDAFWDWKYDLFKDVENRDI</sequence>
<comment type="caution">
    <text evidence="1">The sequence shown here is derived from an EMBL/GenBank/DDBJ whole genome shotgun (WGS) entry which is preliminary data.</text>
</comment>
<dbReference type="Proteomes" id="UP001489719">
    <property type="component" value="Unassembled WGS sequence"/>
</dbReference>